<protein>
    <submittedName>
        <fullName evidence="1">DinB family protein</fullName>
    </submittedName>
</protein>
<proteinExistence type="predicted"/>
<dbReference type="EMBL" id="BAAAPY010000012">
    <property type="protein sequence ID" value="GAA2083966.1"/>
    <property type="molecule type" value="Genomic_DNA"/>
</dbReference>
<dbReference type="RefSeq" id="WP_344329610.1">
    <property type="nucleotide sequence ID" value="NZ_BAAAPY010000012.1"/>
</dbReference>
<dbReference type="InterPro" id="IPR034660">
    <property type="entry name" value="DinB/YfiT-like"/>
</dbReference>
<dbReference type="InterPro" id="IPR007061">
    <property type="entry name" value="MST-like"/>
</dbReference>
<dbReference type="SUPFAM" id="SSF109854">
    <property type="entry name" value="DinB/YfiT-like putative metalloenzymes"/>
    <property type="match status" value="1"/>
</dbReference>
<organism evidence="1 2">
    <name type="scientific">Aeromicrobium halocynthiae</name>
    <dbReference type="NCBI Taxonomy" id="560557"/>
    <lineage>
        <taxon>Bacteria</taxon>
        <taxon>Bacillati</taxon>
        <taxon>Actinomycetota</taxon>
        <taxon>Actinomycetes</taxon>
        <taxon>Propionibacteriales</taxon>
        <taxon>Nocardioidaceae</taxon>
        <taxon>Aeromicrobium</taxon>
    </lineage>
</organism>
<reference evidence="2" key="1">
    <citation type="journal article" date="2019" name="Int. J. Syst. Evol. Microbiol.">
        <title>The Global Catalogue of Microorganisms (GCM) 10K type strain sequencing project: providing services to taxonomists for standard genome sequencing and annotation.</title>
        <authorList>
            <consortium name="The Broad Institute Genomics Platform"/>
            <consortium name="The Broad Institute Genome Sequencing Center for Infectious Disease"/>
            <person name="Wu L."/>
            <person name="Ma J."/>
        </authorList>
    </citation>
    <scope>NUCLEOTIDE SEQUENCE [LARGE SCALE GENOMIC DNA]</scope>
    <source>
        <strain evidence="2">JCM 15749</strain>
    </source>
</reference>
<dbReference type="Proteomes" id="UP001501480">
    <property type="component" value="Unassembled WGS sequence"/>
</dbReference>
<gene>
    <name evidence="1" type="ORF">GCM10009821_26490</name>
</gene>
<evidence type="ECO:0000313" key="1">
    <source>
        <dbReference type="EMBL" id="GAA2083966.1"/>
    </source>
</evidence>
<accession>A0ABP5HUE1</accession>
<dbReference type="Pfam" id="PF04978">
    <property type="entry name" value="MST"/>
    <property type="match status" value="1"/>
</dbReference>
<name>A0ABP5HUE1_9ACTN</name>
<keyword evidence="2" id="KW-1185">Reference proteome</keyword>
<sequence>MLRGFLEFHRQTLMWKISGLDRDALLRTHPPSTMTLLGMVKHLAYVEDYWFGEVLRGVSLQPWADVDWSGDPDWDWRSAADESVEDVLALWQDAIARSDDALTSAGEGLDTRAVRPPRRVEGDLNLRWIVVHMVEEYSRHNGHADLLREAIDGQVGE</sequence>
<dbReference type="Gene3D" id="1.20.120.450">
    <property type="entry name" value="dinb family like domain"/>
    <property type="match status" value="1"/>
</dbReference>
<comment type="caution">
    <text evidence="1">The sequence shown here is derived from an EMBL/GenBank/DDBJ whole genome shotgun (WGS) entry which is preliminary data.</text>
</comment>
<evidence type="ECO:0000313" key="2">
    <source>
        <dbReference type="Proteomes" id="UP001501480"/>
    </source>
</evidence>